<accession>A0A2I0UB25</accession>
<dbReference type="EMBL" id="KZ505924">
    <property type="protein sequence ID" value="PKU43201.1"/>
    <property type="molecule type" value="Genomic_DNA"/>
</dbReference>
<keyword evidence="3" id="KW-1185">Reference proteome</keyword>
<sequence length="152" mass="17228">MKSLLLRETQRMHYMPRGCARMHSTSEASLVYVYAQKLVSCSFLLEEEEDLTPNFGKEEIDYWEKGSEKTYQVTGKIDLTCFIFVNSICALLPLFVLFTTLSAGFLASGDTMGSILGEPSKYIISAPTVMSREKCSLIERPDQYKKRRNVSA</sequence>
<feature type="transmembrane region" description="Helical" evidence="1">
    <location>
        <begin position="79"/>
        <end position="107"/>
    </location>
</feature>
<evidence type="ECO:0000313" key="3">
    <source>
        <dbReference type="Proteomes" id="UP000233556"/>
    </source>
</evidence>
<keyword evidence="1" id="KW-0812">Transmembrane</keyword>
<proteinExistence type="predicted"/>
<organism evidence="2 3">
    <name type="scientific">Limosa lapponica baueri</name>
    <dbReference type="NCBI Taxonomy" id="1758121"/>
    <lineage>
        <taxon>Eukaryota</taxon>
        <taxon>Metazoa</taxon>
        <taxon>Chordata</taxon>
        <taxon>Craniata</taxon>
        <taxon>Vertebrata</taxon>
        <taxon>Euteleostomi</taxon>
        <taxon>Archelosauria</taxon>
        <taxon>Archosauria</taxon>
        <taxon>Dinosauria</taxon>
        <taxon>Saurischia</taxon>
        <taxon>Theropoda</taxon>
        <taxon>Coelurosauria</taxon>
        <taxon>Aves</taxon>
        <taxon>Neognathae</taxon>
        <taxon>Neoaves</taxon>
        <taxon>Charadriiformes</taxon>
        <taxon>Scolopacidae</taxon>
        <taxon>Limosa</taxon>
    </lineage>
</organism>
<evidence type="ECO:0000256" key="1">
    <source>
        <dbReference type="SAM" id="Phobius"/>
    </source>
</evidence>
<name>A0A2I0UB25_LIMLA</name>
<keyword evidence="1" id="KW-1133">Transmembrane helix</keyword>
<keyword evidence="1" id="KW-0472">Membrane</keyword>
<gene>
    <name evidence="2" type="ORF">llap_6489</name>
</gene>
<evidence type="ECO:0000313" key="2">
    <source>
        <dbReference type="EMBL" id="PKU43201.1"/>
    </source>
</evidence>
<protein>
    <submittedName>
        <fullName evidence="2">Uncharacterized protein</fullName>
    </submittedName>
</protein>
<reference evidence="3" key="2">
    <citation type="submission" date="2017-12" db="EMBL/GenBank/DDBJ databases">
        <title>Genome sequence of the Bar-tailed Godwit (Limosa lapponica baueri).</title>
        <authorList>
            <person name="Lima N.C.B."/>
            <person name="Parody-Merino A.M."/>
            <person name="Battley P.F."/>
            <person name="Fidler A.E."/>
            <person name="Prosdocimi F."/>
        </authorList>
    </citation>
    <scope>NUCLEOTIDE SEQUENCE [LARGE SCALE GENOMIC DNA]</scope>
</reference>
<reference evidence="3" key="1">
    <citation type="submission" date="2017-11" db="EMBL/GenBank/DDBJ databases">
        <authorList>
            <person name="Lima N.C."/>
            <person name="Parody-Merino A.M."/>
            <person name="Battley P.F."/>
            <person name="Fidler A.E."/>
            <person name="Prosdocimi F."/>
        </authorList>
    </citation>
    <scope>NUCLEOTIDE SEQUENCE [LARGE SCALE GENOMIC DNA]</scope>
</reference>
<dbReference type="Proteomes" id="UP000233556">
    <property type="component" value="Unassembled WGS sequence"/>
</dbReference>
<dbReference type="AlphaFoldDB" id="A0A2I0UB25"/>